<evidence type="ECO:0000313" key="1">
    <source>
        <dbReference type="EMBL" id="EFX65505.1"/>
    </source>
</evidence>
<protein>
    <submittedName>
        <fullName evidence="1">Uncharacterized protein</fullName>
    </submittedName>
</protein>
<dbReference type="Proteomes" id="UP000000305">
    <property type="component" value="Unassembled WGS sequence"/>
</dbReference>
<evidence type="ECO:0000313" key="2">
    <source>
        <dbReference type="Proteomes" id="UP000000305"/>
    </source>
</evidence>
<dbReference type="AlphaFoldDB" id="E9HRX5"/>
<dbReference type="KEGG" id="dpx:DAPPUDRAFT_117217"/>
<dbReference type="InParanoid" id="E9HRX5"/>
<keyword evidence="2" id="KW-1185">Reference proteome</keyword>
<organism evidence="1 2">
    <name type="scientific">Daphnia pulex</name>
    <name type="common">Water flea</name>
    <dbReference type="NCBI Taxonomy" id="6669"/>
    <lineage>
        <taxon>Eukaryota</taxon>
        <taxon>Metazoa</taxon>
        <taxon>Ecdysozoa</taxon>
        <taxon>Arthropoda</taxon>
        <taxon>Crustacea</taxon>
        <taxon>Branchiopoda</taxon>
        <taxon>Diplostraca</taxon>
        <taxon>Cladocera</taxon>
        <taxon>Anomopoda</taxon>
        <taxon>Daphniidae</taxon>
        <taxon>Daphnia</taxon>
    </lineage>
</organism>
<gene>
    <name evidence="1" type="ORF">DAPPUDRAFT_117217</name>
</gene>
<reference evidence="1 2" key="1">
    <citation type="journal article" date="2011" name="Science">
        <title>The ecoresponsive genome of Daphnia pulex.</title>
        <authorList>
            <person name="Colbourne J.K."/>
            <person name="Pfrender M.E."/>
            <person name="Gilbert D."/>
            <person name="Thomas W.K."/>
            <person name="Tucker A."/>
            <person name="Oakley T.H."/>
            <person name="Tokishita S."/>
            <person name="Aerts A."/>
            <person name="Arnold G.J."/>
            <person name="Basu M.K."/>
            <person name="Bauer D.J."/>
            <person name="Caceres C.E."/>
            <person name="Carmel L."/>
            <person name="Casola C."/>
            <person name="Choi J.H."/>
            <person name="Detter J.C."/>
            <person name="Dong Q."/>
            <person name="Dusheyko S."/>
            <person name="Eads B.D."/>
            <person name="Frohlich T."/>
            <person name="Geiler-Samerotte K.A."/>
            <person name="Gerlach D."/>
            <person name="Hatcher P."/>
            <person name="Jogdeo S."/>
            <person name="Krijgsveld J."/>
            <person name="Kriventseva E.V."/>
            <person name="Kultz D."/>
            <person name="Laforsch C."/>
            <person name="Lindquist E."/>
            <person name="Lopez J."/>
            <person name="Manak J.R."/>
            <person name="Muller J."/>
            <person name="Pangilinan J."/>
            <person name="Patwardhan R.P."/>
            <person name="Pitluck S."/>
            <person name="Pritham E.J."/>
            <person name="Rechtsteiner A."/>
            <person name="Rho M."/>
            <person name="Rogozin I.B."/>
            <person name="Sakarya O."/>
            <person name="Salamov A."/>
            <person name="Schaack S."/>
            <person name="Shapiro H."/>
            <person name="Shiga Y."/>
            <person name="Skalitzky C."/>
            <person name="Smith Z."/>
            <person name="Souvorov A."/>
            <person name="Sung W."/>
            <person name="Tang Z."/>
            <person name="Tsuchiya D."/>
            <person name="Tu H."/>
            <person name="Vos H."/>
            <person name="Wang M."/>
            <person name="Wolf Y.I."/>
            <person name="Yamagata H."/>
            <person name="Yamada T."/>
            <person name="Ye Y."/>
            <person name="Shaw J.R."/>
            <person name="Andrews J."/>
            <person name="Crease T.J."/>
            <person name="Tang H."/>
            <person name="Lucas S.M."/>
            <person name="Robertson H.M."/>
            <person name="Bork P."/>
            <person name="Koonin E.V."/>
            <person name="Zdobnov E.M."/>
            <person name="Grigoriev I.V."/>
            <person name="Lynch M."/>
            <person name="Boore J.L."/>
        </authorList>
    </citation>
    <scope>NUCLEOTIDE SEQUENCE [LARGE SCALE GENOMIC DNA]</scope>
</reference>
<name>E9HRX5_DAPPU</name>
<accession>E9HRX5</accession>
<sequence length="145" mass="15982">MAMTSGRDSLTNYLEKRKAYIHTGRHSYDQPWSELSSKYGIPGVIIQAQVRSFLDNTSATSCESVGRAVASIHGEESMGAFTYSRIQQQLIYKVSRGTTLHMQPAAVHPRIVTFVDFDKLIGVKVGVEELRVRGASGNPVAPKIQ</sequence>
<dbReference type="HOGENOM" id="CLU_1788785_0_0_1"/>
<dbReference type="EMBL" id="GL732742">
    <property type="protein sequence ID" value="EFX65505.1"/>
    <property type="molecule type" value="Genomic_DNA"/>
</dbReference>
<proteinExistence type="predicted"/>